<keyword evidence="4" id="KW-0547">Nucleotide-binding</keyword>
<dbReference type="Gene3D" id="3.40.50.1000">
    <property type="entry name" value="HAD superfamily/HAD-like"/>
    <property type="match status" value="2"/>
</dbReference>
<dbReference type="InterPro" id="IPR001757">
    <property type="entry name" value="P_typ_ATPase"/>
</dbReference>
<dbReference type="InterPro" id="IPR044492">
    <property type="entry name" value="P_typ_ATPase_HD_dom"/>
</dbReference>
<dbReference type="Pfam" id="PF00689">
    <property type="entry name" value="Cation_ATPase_C"/>
    <property type="match status" value="1"/>
</dbReference>
<feature type="transmembrane region" description="Helical" evidence="9">
    <location>
        <begin position="728"/>
        <end position="747"/>
    </location>
</feature>
<keyword evidence="7 9" id="KW-1133">Transmembrane helix</keyword>
<dbReference type="Gene3D" id="1.20.1110.10">
    <property type="entry name" value="Calcium-transporting ATPase, transmembrane domain"/>
    <property type="match status" value="3"/>
</dbReference>
<dbReference type="Pfam" id="PF00690">
    <property type="entry name" value="Cation_ATPase_N"/>
    <property type="match status" value="1"/>
</dbReference>
<dbReference type="InterPro" id="IPR059000">
    <property type="entry name" value="ATPase_P-type_domA"/>
</dbReference>
<dbReference type="SUPFAM" id="SSF81665">
    <property type="entry name" value="Calcium ATPase, transmembrane domain M"/>
    <property type="match status" value="1"/>
</dbReference>
<dbReference type="InterPro" id="IPR023214">
    <property type="entry name" value="HAD_sf"/>
</dbReference>
<keyword evidence="6" id="KW-1278">Translocase</keyword>
<dbReference type="GO" id="GO:1990573">
    <property type="term" value="P:potassium ion import across plasma membrane"/>
    <property type="evidence" value="ECO:0007669"/>
    <property type="project" value="TreeGrafter"/>
</dbReference>
<dbReference type="SMART" id="SM00831">
    <property type="entry name" value="Cation_ATPase_N"/>
    <property type="match status" value="1"/>
</dbReference>
<name>A0A1F6D1K3_9BACT</name>
<dbReference type="SUPFAM" id="SSF56784">
    <property type="entry name" value="HAD-like"/>
    <property type="match status" value="1"/>
</dbReference>
<dbReference type="PRINTS" id="PR00120">
    <property type="entry name" value="HATPASE"/>
</dbReference>
<dbReference type="PROSITE" id="PS00154">
    <property type="entry name" value="ATPASE_E1_E2"/>
    <property type="match status" value="1"/>
</dbReference>
<dbReference type="Pfam" id="PF00702">
    <property type="entry name" value="Hydrolase"/>
    <property type="match status" value="1"/>
</dbReference>
<reference evidence="11 12" key="1">
    <citation type="journal article" date="2016" name="Nat. Commun.">
        <title>Thousands of microbial genomes shed light on interconnected biogeochemical processes in an aquifer system.</title>
        <authorList>
            <person name="Anantharaman K."/>
            <person name="Brown C.T."/>
            <person name="Hug L.A."/>
            <person name="Sharon I."/>
            <person name="Castelle C.J."/>
            <person name="Probst A.J."/>
            <person name="Thomas B.C."/>
            <person name="Singh A."/>
            <person name="Wilkins M.J."/>
            <person name="Karaoz U."/>
            <person name="Brodie E.L."/>
            <person name="Williams K.H."/>
            <person name="Hubbard S.S."/>
            <person name="Banfield J.F."/>
        </authorList>
    </citation>
    <scope>NUCLEOTIDE SEQUENCE [LARGE SCALE GENOMIC DNA]</scope>
</reference>
<dbReference type="PANTHER" id="PTHR43294">
    <property type="entry name" value="SODIUM/POTASSIUM-TRANSPORTING ATPASE SUBUNIT ALPHA"/>
    <property type="match status" value="1"/>
</dbReference>
<dbReference type="Proteomes" id="UP000177659">
    <property type="component" value="Unassembled WGS sequence"/>
</dbReference>
<evidence type="ECO:0000256" key="7">
    <source>
        <dbReference type="ARBA" id="ARBA00022989"/>
    </source>
</evidence>
<comment type="subcellular location">
    <subcellularLocation>
        <location evidence="1">Membrane</location>
        <topology evidence="1">Multi-pass membrane protein</topology>
    </subcellularLocation>
</comment>
<dbReference type="InterPro" id="IPR006068">
    <property type="entry name" value="ATPase_P-typ_cation-transptr_C"/>
</dbReference>
<feature type="domain" description="Cation-transporting P-type ATPase N-terminal" evidence="10">
    <location>
        <begin position="3"/>
        <end position="77"/>
    </location>
</feature>
<evidence type="ECO:0000256" key="4">
    <source>
        <dbReference type="ARBA" id="ARBA00022741"/>
    </source>
</evidence>
<dbReference type="NCBIfam" id="TIGR01494">
    <property type="entry name" value="ATPase_P-type"/>
    <property type="match status" value="2"/>
</dbReference>
<dbReference type="InterPro" id="IPR050510">
    <property type="entry name" value="Cation_transp_ATPase_P-type"/>
</dbReference>
<evidence type="ECO:0000256" key="1">
    <source>
        <dbReference type="ARBA" id="ARBA00004141"/>
    </source>
</evidence>
<dbReference type="GO" id="GO:0030007">
    <property type="term" value="P:intracellular potassium ion homeostasis"/>
    <property type="evidence" value="ECO:0007669"/>
    <property type="project" value="TreeGrafter"/>
</dbReference>
<feature type="transmembrane region" description="Helical" evidence="9">
    <location>
        <begin position="768"/>
        <end position="788"/>
    </location>
</feature>
<dbReference type="InterPro" id="IPR018303">
    <property type="entry name" value="ATPase_P-typ_P_site"/>
</dbReference>
<feature type="transmembrane region" description="Helical" evidence="9">
    <location>
        <begin position="61"/>
        <end position="94"/>
    </location>
</feature>
<evidence type="ECO:0000313" key="11">
    <source>
        <dbReference type="EMBL" id="OGG54922.1"/>
    </source>
</evidence>
<feature type="transmembrane region" description="Helical" evidence="9">
    <location>
        <begin position="698"/>
        <end position="722"/>
    </location>
</feature>
<evidence type="ECO:0000256" key="8">
    <source>
        <dbReference type="ARBA" id="ARBA00023136"/>
    </source>
</evidence>
<dbReference type="GO" id="GO:0005886">
    <property type="term" value="C:plasma membrane"/>
    <property type="evidence" value="ECO:0007669"/>
    <property type="project" value="TreeGrafter"/>
</dbReference>
<evidence type="ECO:0000256" key="3">
    <source>
        <dbReference type="ARBA" id="ARBA00022692"/>
    </source>
</evidence>
<dbReference type="Gene3D" id="3.40.1110.10">
    <property type="entry name" value="Calcium-transporting ATPase, cytoplasmic domain N"/>
    <property type="match status" value="2"/>
</dbReference>
<comment type="similarity">
    <text evidence="2">Belongs to the cation transport ATPase (P-type) (TC 3.A.3) family. Type IIA subfamily.</text>
</comment>
<keyword evidence="3 9" id="KW-0812">Transmembrane</keyword>
<evidence type="ECO:0000256" key="2">
    <source>
        <dbReference type="ARBA" id="ARBA00005675"/>
    </source>
</evidence>
<dbReference type="InterPro" id="IPR023299">
    <property type="entry name" value="ATPase_P-typ_cyto_dom_N"/>
</dbReference>
<protein>
    <recommendedName>
        <fullName evidence="10">Cation-transporting P-type ATPase N-terminal domain-containing protein</fullName>
    </recommendedName>
</protein>
<feature type="transmembrane region" description="Helical" evidence="9">
    <location>
        <begin position="272"/>
        <end position="297"/>
    </location>
</feature>
<dbReference type="PRINTS" id="PR00119">
    <property type="entry name" value="CATATPASE"/>
</dbReference>
<accession>A0A1F6D1K3</accession>
<evidence type="ECO:0000313" key="12">
    <source>
        <dbReference type="Proteomes" id="UP000177659"/>
    </source>
</evidence>
<dbReference type="InterPro" id="IPR023298">
    <property type="entry name" value="ATPase_P-typ_TM_dom_sf"/>
</dbReference>
<dbReference type="AlphaFoldDB" id="A0A1F6D1K3"/>
<dbReference type="InterPro" id="IPR004014">
    <property type="entry name" value="ATPase_P-typ_cation-transptr_N"/>
</dbReference>
<organism evidence="11 12">
    <name type="scientific">Candidatus Kaiserbacteria bacterium RIFCSPHIGHO2_02_FULL_49_11</name>
    <dbReference type="NCBI Taxonomy" id="1798489"/>
    <lineage>
        <taxon>Bacteria</taxon>
        <taxon>Candidatus Kaiseribacteriota</taxon>
    </lineage>
</organism>
<evidence type="ECO:0000256" key="6">
    <source>
        <dbReference type="ARBA" id="ARBA00022967"/>
    </source>
</evidence>
<dbReference type="SUPFAM" id="SSF81653">
    <property type="entry name" value="Calcium ATPase, transduction domain A"/>
    <property type="match status" value="1"/>
</dbReference>
<evidence type="ECO:0000256" key="9">
    <source>
        <dbReference type="SAM" id="Phobius"/>
    </source>
</evidence>
<dbReference type="GO" id="GO:0005524">
    <property type="term" value="F:ATP binding"/>
    <property type="evidence" value="ECO:0007669"/>
    <property type="project" value="UniProtKB-KW"/>
</dbReference>
<feature type="transmembrane region" description="Helical" evidence="9">
    <location>
        <begin position="794"/>
        <end position="815"/>
    </location>
</feature>
<dbReference type="GO" id="GO:0016887">
    <property type="term" value="F:ATP hydrolysis activity"/>
    <property type="evidence" value="ECO:0007669"/>
    <property type="project" value="InterPro"/>
</dbReference>
<keyword evidence="5" id="KW-0067">ATP-binding</keyword>
<dbReference type="Pfam" id="PF00122">
    <property type="entry name" value="E1-E2_ATPase"/>
    <property type="match status" value="1"/>
</dbReference>
<dbReference type="SFLD" id="SFLDG00002">
    <property type="entry name" value="C1.7:_P-type_atpase_like"/>
    <property type="match status" value="1"/>
</dbReference>
<comment type="caution">
    <text evidence="11">The sequence shown here is derived from an EMBL/GenBank/DDBJ whole genome shotgun (WGS) entry which is preliminary data.</text>
</comment>
<dbReference type="EMBL" id="MFLC01000027">
    <property type="protein sequence ID" value="OGG54922.1"/>
    <property type="molecule type" value="Genomic_DNA"/>
</dbReference>
<gene>
    <name evidence="11" type="ORF">A3D62_02485</name>
</gene>
<dbReference type="PANTHER" id="PTHR43294:SF20">
    <property type="entry name" value="P-TYPE ATPASE"/>
    <property type="match status" value="1"/>
</dbReference>
<dbReference type="SFLD" id="SFLDF00027">
    <property type="entry name" value="p-type_atpase"/>
    <property type="match status" value="1"/>
</dbReference>
<dbReference type="GO" id="GO:0006883">
    <property type="term" value="P:intracellular sodium ion homeostasis"/>
    <property type="evidence" value="ECO:0007669"/>
    <property type="project" value="TreeGrafter"/>
</dbReference>
<dbReference type="GO" id="GO:0036376">
    <property type="term" value="P:sodium ion export across plasma membrane"/>
    <property type="evidence" value="ECO:0007669"/>
    <property type="project" value="TreeGrafter"/>
</dbReference>
<feature type="transmembrane region" description="Helical" evidence="9">
    <location>
        <begin position="245"/>
        <end position="266"/>
    </location>
</feature>
<proteinExistence type="inferred from homology"/>
<dbReference type="GO" id="GO:0005391">
    <property type="term" value="F:P-type sodium:potassium-exchanging transporter activity"/>
    <property type="evidence" value="ECO:0007669"/>
    <property type="project" value="TreeGrafter"/>
</dbReference>
<dbReference type="InterPro" id="IPR008250">
    <property type="entry name" value="ATPase_P-typ_transduc_dom_A_sf"/>
</dbReference>
<dbReference type="InterPro" id="IPR036412">
    <property type="entry name" value="HAD-like_sf"/>
</dbReference>
<dbReference type="SFLD" id="SFLDS00003">
    <property type="entry name" value="Haloacid_Dehalogenase"/>
    <property type="match status" value="1"/>
</dbReference>
<evidence type="ECO:0000259" key="10">
    <source>
        <dbReference type="SMART" id="SM00831"/>
    </source>
</evidence>
<sequence>MKDFYTHPLNEILKIFETDTKKGLSSEEVDRNRHKFGANTIEEIKPATALELIIDGVREPMMIVLLAIGGLSLLFGKVAEAVVMVFVVAAYIGVEFVNKYRTDQTMTQLRRLTAATAKVIRDGQHQDIATNQVVCGDILILTEGTRVSADARLLESSGLTVDEASFTGESFAVEKDARTTLSLDTSLAERRNMIFAGTIIQNGEGTAIVTAVGKESEFGKIAGDVGRVTKEKTVLQTAMKKLAKILLFFAIGVSALIPAVGFLQGLSFEEMVVTWLALTFLMIPGQPPVIITMALALASFKLAKINLVVKRLHGVESLSQVTAIVTDKTGTITENRMSVDYFVLSDGTHVSPEEMSAETQRSIFYALPRYSNDPTDTAVRAAVSSAGTEETPLHFKGFSESQPWREIIYDRSGERAVYRAGKTEEILAHTGHAHNGKIEEAITAATAQGRRVVAYACGKENDLSLLALAVLTDPIRNGVKETLTSLKDASVKTYIVTGDHPDTARALATELGLASEVIVGSKLSTMDDALLEATLRSTTVFARIEPSQKLRIVEALKRMGEVVAVIGDGINDAPALRAANVGIAMGEIGTDLAKETADLVLTDDNYTHIAEAISIARTAHDNFRKGLTYYLTAKAILLSIFLIPLALGVPFPFAAIHIILTELLMDLASSTIFVTEAAEPNVLQKGVRKLKDFLGKELVFSIAKNGVWLALGITTLYLLVYYQTGNVVLAQTTAFVTWLLGHILLALNLKQEKLSLLRQGLFSNRFATFWLVGMVVLAVAITNVSSIQQYMSSTFIPVHIWLGIIAVAFVTTWWIELSKLLRIRRSSV</sequence>
<dbReference type="Gene3D" id="2.70.150.10">
    <property type="entry name" value="Calcium-transporting ATPase, cytoplasmic transduction domain A"/>
    <property type="match status" value="1"/>
</dbReference>
<evidence type="ECO:0000256" key="5">
    <source>
        <dbReference type="ARBA" id="ARBA00022840"/>
    </source>
</evidence>
<keyword evidence="8 9" id="KW-0472">Membrane</keyword>
<dbReference type="GO" id="GO:1902600">
    <property type="term" value="P:proton transmembrane transport"/>
    <property type="evidence" value="ECO:0007669"/>
    <property type="project" value="TreeGrafter"/>
</dbReference>